<name>G0N6A6_CAEBE</name>
<dbReference type="Gene3D" id="3.30.1370.110">
    <property type="match status" value="1"/>
</dbReference>
<dbReference type="HOGENOM" id="CLU_1526521_0_0_1"/>
<dbReference type="PROSITE" id="PS50828">
    <property type="entry name" value="SMR"/>
    <property type="match status" value="1"/>
</dbReference>
<organism evidence="3">
    <name type="scientific">Caenorhabditis brenneri</name>
    <name type="common">Nematode worm</name>
    <dbReference type="NCBI Taxonomy" id="135651"/>
    <lineage>
        <taxon>Eukaryota</taxon>
        <taxon>Metazoa</taxon>
        <taxon>Ecdysozoa</taxon>
        <taxon>Nematoda</taxon>
        <taxon>Chromadorea</taxon>
        <taxon>Rhabditida</taxon>
        <taxon>Rhabditina</taxon>
        <taxon>Rhabditomorpha</taxon>
        <taxon>Rhabditoidea</taxon>
        <taxon>Rhabditidae</taxon>
        <taxon>Peloderinae</taxon>
        <taxon>Caenorhabditis</taxon>
    </lineage>
</organism>
<protein>
    <recommendedName>
        <fullName evidence="1">Smr domain-containing protein</fullName>
    </recommendedName>
</protein>
<proteinExistence type="predicted"/>
<dbReference type="SMART" id="SM00463">
    <property type="entry name" value="SMR"/>
    <property type="match status" value="1"/>
</dbReference>
<accession>G0N6A6</accession>
<evidence type="ECO:0000313" key="2">
    <source>
        <dbReference type="EMBL" id="EGT53704.1"/>
    </source>
</evidence>
<evidence type="ECO:0000259" key="1">
    <source>
        <dbReference type="PROSITE" id="PS50828"/>
    </source>
</evidence>
<dbReference type="InParanoid" id="G0N6A6"/>
<feature type="domain" description="Smr" evidence="1">
    <location>
        <begin position="90"/>
        <end position="162"/>
    </location>
</feature>
<dbReference type="InterPro" id="IPR002625">
    <property type="entry name" value="Smr_dom"/>
</dbReference>
<reference evidence="3" key="1">
    <citation type="submission" date="2011-07" db="EMBL/GenBank/DDBJ databases">
        <authorList>
            <consortium name="Caenorhabditis brenneri Sequencing and Analysis Consortium"/>
            <person name="Wilson R.K."/>
        </authorList>
    </citation>
    <scope>NUCLEOTIDE SEQUENCE [LARGE SCALE GENOMIC DNA]</scope>
    <source>
        <strain evidence="3">PB2801</strain>
    </source>
</reference>
<keyword evidence="3" id="KW-1185">Reference proteome</keyword>
<dbReference type="InterPro" id="IPR036063">
    <property type="entry name" value="Smr_dom_sf"/>
</dbReference>
<dbReference type="SUPFAM" id="SSF160443">
    <property type="entry name" value="SMR domain-like"/>
    <property type="match status" value="1"/>
</dbReference>
<dbReference type="AlphaFoldDB" id="G0N6A6"/>
<dbReference type="EMBL" id="GL379843">
    <property type="protein sequence ID" value="EGT53704.1"/>
    <property type="molecule type" value="Genomic_DNA"/>
</dbReference>
<gene>
    <name evidence="2" type="ORF">CAEBREN_04519</name>
</gene>
<evidence type="ECO:0000313" key="3">
    <source>
        <dbReference type="Proteomes" id="UP000008068"/>
    </source>
</evidence>
<dbReference type="Proteomes" id="UP000008068">
    <property type="component" value="Unassembled WGS sequence"/>
</dbReference>
<sequence>MNHVEERSMSPHKQQQQNLGHRYIAPVEHRVIVLRNPEGREIQKVLREEYDVLHRKKRNCSGATRILVDQQINQKADWFNVNVLRGQGPLELHGMTPEMALAAVREKIEKGQNREKFEFITGKGNHSPGNEDRIKKALFEEYERRPRCSIVENQWNTVMIVKKQEIFSQQFMVEET</sequence>